<feature type="region of interest" description="Disordered" evidence="1">
    <location>
        <begin position="193"/>
        <end position="231"/>
    </location>
</feature>
<protein>
    <submittedName>
        <fullName evidence="2">Uncharacterized protein</fullName>
    </submittedName>
</protein>
<reference evidence="2" key="1">
    <citation type="submission" date="2020-05" db="EMBL/GenBank/DDBJ databases">
        <title>Mycena genomes resolve the evolution of fungal bioluminescence.</title>
        <authorList>
            <person name="Tsai I.J."/>
        </authorList>
    </citation>
    <scope>NUCLEOTIDE SEQUENCE</scope>
    <source>
        <strain evidence="2">CCC161011</strain>
    </source>
</reference>
<evidence type="ECO:0000256" key="1">
    <source>
        <dbReference type="SAM" id="MobiDB-lite"/>
    </source>
</evidence>
<dbReference type="Proteomes" id="UP000620124">
    <property type="component" value="Unassembled WGS sequence"/>
</dbReference>
<organism evidence="2 3">
    <name type="scientific">Mycena venus</name>
    <dbReference type="NCBI Taxonomy" id="2733690"/>
    <lineage>
        <taxon>Eukaryota</taxon>
        <taxon>Fungi</taxon>
        <taxon>Dikarya</taxon>
        <taxon>Basidiomycota</taxon>
        <taxon>Agaricomycotina</taxon>
        <taxon>Agaricomycetes</taxon>
        <taxon>Agaricomycetidae</taxon>
        <taxon>Agaricales</taxon>
        <taxon>Marasmiineae</taxon>
        <taxon>Mycenaceae</taxon>
        <taxon>Mycena</taxon>
    </lineage>
</organism>
<name>A0A8H6YQW3_9AGAR</name>
<dbReference type="AlphaFoldDB" id="A0A8H6YQW3"/>
<feature type="region of interest" description="Disordered" evidence="1">
    <location>
        <begin position="1"/>
        <end position="80"/>
    </location>
</feature>
<evidence type="ECO:0000313" key="3">
    <source>
        <dbReference type="Proteomes" id="UP000620124"/>
    </source>
</evidence>
<gene>
    <name evidence="2" type="ORF">MVEN_00576600</name>
</gene>
<dbReference type="EMBL" id="JACAZI010000004">
    <property type="protein sequence ID" value="KAF7362300.1"/>
    <property type="molecule type" value="Genomic_DNA"/>
</dbReference>
<feature type="region of interest" description="Disordered" evidence="1">
    <location>
        <begin position="105"/>
        <end position="151"/>
    </location>
</feature>
<feature type="compositionally biased region" description="Polar residues" evidence="1">
    <location>
        <begin position="119"/>
        <end position="139"/>
    </location>
</feature>
<comment type="caution">
    <text evidence="2">The sequence shown here is derived from an EMBL/GenBank/DDBJ whole genome shotgun (WGS) entry which is preliminary data.</text>
</comment>
<proteinExistence type="predicted"/>
<evidence type="ECO:0000313" key="2">
    <source>
        <dbReference type="EMBL" id="KAF7362300.1"/>
    </source>
</evidence>
<accession>A0A8H6YQW3</accession>
<feature type="compositionally biased region" description="Basic residues" evidence="1">
    <location>
        <begin position="31"/>
        <end position="43"/>
    </location>
</feature>
<dbReference type="OrthoDB" id="2968941at2759"/>
<keyword evidence="3" id="KW-1185">Reference proteome</keyword>
<sequence length="231" mass="25232">MTIMPDNSYPDDIPNHPYYNQYAPWPPGGRHPPRHRSQRRHQAHGAYGYAEYYDDRQSQSDGYYDEGYEPRGAPSRFETSLRSPASHIEIAGGEFMATRHYHPDVQSGFTHEPEDFTPVASQAGSVSDNSDSAQENPDLNPSPDIPMADEDGAAIENGATSIPASIPAHATKKPLTAVERMRVAMADMEIDGTEAGAVNTPSAPAASPKGKQKSSQSFTGKMFPFRPKSKP</sequence>